<dbReference type="InterPro" id="IPR036389">
    <property type="entry name" value="RNase_III_sf"/>
</dbReference>
<dbReference type="SMART" id="SM00535">
    <property type="entry name" value="RIBOc"/>
    <property type="match status" value="1"/>
</dbReference>
<feature type="domain" description="RNase III" evidence="2">
    <location>
        <begin position="25"/>
        <end position="146"/>
    </location>
</feature>
<dbReference type="Pfam" id="PF00636">
    <property type="entry name" value="Ribonuclease_3"/>
    <property type="match status" value="1"/>
</dbReference>
<proteinExistence type="predicted"/>
<organism evidence="3 4">
    <name type="scientific">Kwoniella shivajii</name>
    <dbReference type="NCBI Taxonomy" id="564305"/>
    <lineage>
        <taxon>Eukaryota</taxon>
        <taxon>Fungi</taxon>
        <taxon>Dikarya</taxon>
        <taxon>Basidiomycota</taxon>
        <taxon>Agaricomycotina</taxon>
        <taxon>Tremellomycetes</taxon>
        <taxon>Tremellales</taxon>
        <taxon>Cryptococcaceae</taxon>
        <taxon>Kwoniella</taxon>
    </lineage>
</organism>
<dbReference type="CDD" id="cd00593">
    <property type="entry name" value="RIBOc"/>
    <property type="match status" value="1"/>
</dbReference>
<dbReference type="SUPFAM" id="SSF69065">
    <property type="entry name" value="RNase III domain-like"/>
    <property type="match status" value="1"/>
</dbReference>
<sequence>MIDDDISESALVLLDKFTYPPLPPITDTKLERAVFTHRSLVNSLPTDLLLGGYESYEKLAHLGDSLLNTFITCLLHAMNPKSRPKTATDLRSKLVNGEINAHISRHYDLPAKVLTARSVGGTFRASDIEAGEVYEAYLAGLFYSYVKAKPNVSPPSASHEEASTDKNMSQDNSNKQNIEESVIEPKVDISSHGQAFDRLSLFLQELYQPLIQPLLDSLSSPLSELLFGDRFQEDILVLSEGAKSELNTLTQKWRLAQPRYSHEYIWPEWTLPFQRKGTHGKVWKSTCTVRKRDGTSLSMNGIGDGAKGPADNVAAYLSCNASQDLLLDLTK</sequence>
<evidence type="ECO:0000259" key="2">
    <source>
        <dbReference type="PROSITE" id="PS50142"/>
    </source>
</evidence>
<dbReference type="RefSeq" id="XP_062793620.1">
    <property type="nucleotide sequence ID" value="XM_062937569.1"/>
</dbReference>
<name>A0ABZ1D4W2_9TREE</name>
<evidence type="ECO:0000313" key="3">
    <source>
        <dbReference type="EMBL" id="WRT68881.1"/>
    </source>
</evidence>
<evidence type="ECO:0000313" key="4">
    <source>
        <dbReference type="Proteomes" id="UP001329825"/>
    </source>
</evidence>
<dbReference type="InterPro" id="IPR000999">
    <property type="entry name" value="RNase_III_dom"/>
</dbReference>
<feature type="region of interest" description="Disordered" evidence="1">
    <location>
        <begin position="153"/>
        <end position="176"/>
    </location>
</feature>
<dbReference type="PROSITE" id="PS50142">
    <property type="entry name" value="RNASE_3_2"/>
    <property type="match status" value="1"/>
</dbReference>
<dbReference type="EMBL" id="CP141888">
    <property type="protein sequence ID" value="WRT68881.1"/>
    <property type="molecule type" value="Genomic_DNA"/>
</dbReference>
<dbReference type="Gene3D" id="1.10.1520.10">
    <property type="entry name" value="Ribonuclease III domain"/>
    <property type="match status" value="1"/>
</dbReference>
<accession>A0ABZ1D4W2</accession>
<keyword evidence="4" id="KW-1185">Reference proteome</keyword>
<reference evidence="3 4" key="1">
    <citation type="submission" date="2024-01" db="EMBL/GenBank/DDBJ databases">
        <title>Comparative genomics of Cryptococcus and Kwoniella reveals pathogenesis evolution and contrasting modes of karyotype evolution via chromosome fusion or intercentromeric recombination.</title>
        <authorList>
            <person name="Coelho M.A."/>
            <person name="David-Palma M."/>
            <person name="Shea T."/>
            <person name="Bowers K."/>
            <person name="McGinley-Smith S."/>
            <person name="Mohammad A.W."/>
            <person name="Gnirke A."/>
            <person name="Yurkov A.M."/>
            <person name="Nowrousian M."/>
            <person name="Sun S."/>
            <person name="Cuomo C.A."/>
            <person name="Heitman J."/>
        </authorList>
    </citation>
    <scope>NUCLEOTIDE SEQUENCE [LARGE SCALE GENOMIC DNA]</scope>
    <source>
        <strain evidence="3">CBS 11374</strain>
    </source>
</reference>
<dbReference type="Proteomes" id="UP001329825">
    <property type="component" value="Chromosome 8"/>
</dbReference>
<evidence type="ECO:0000256" key="1">
    <source>
        <dbReference type="SAM" id="MobiDB-lite"/>
    </source>
</evidence>
<gene>
    <name evidence="3" type="ORF">IL334_005862</name>
</gene>
<feature type="compositionally biased region" description="Polar residues" evidence="1">
    <location>
        <begin position="165"/>
        <end position="176"/>
    </location>
</feature>
<dbReference type="GeneID" id="87957992"/>
<protein>
    <recommendedName>
        <fullName evidence="2">RNase III domain-containing protein</fullName>
    </recommendedName>
</protein>